<evidence type="ECO:0008006" key="5">
    <source>
        <dbReference type="Google" id="ProtNLM"/>
    </source>
</evidence>
<feature type="chain" id="PRO_5001615346" description="Lipoprotein" evidence="2">
    <location>
        <begin position="24"/>
        <end position="69"/>
    </location>
</feature>
<gene>
    <name evidence="3" type="ORF">HY30_11370</name>
</gene>
<sequence length="69" mass="7402">MRLAILLLPALLLTACITEGTTASQESTDCSLIDSPAEEQACRIYEKTKAKDSETATNTTTQTDLASDH</sequence>
<dbReference type="STRING" id="1280947.HY30_11370"/>
<proteinExistence type="predicted"/>
<dbReference type="PATRIC" id="fig|1280947.3.peg.602"/>
<keyword evidence="2" id="KW-0732">Signal</keyword>
<reference evidence="3 4" key="1">
    <citation type="journal article" date="2014" name="Antonie Van Leeuwenhoek">
        <title>Hyphomonas beringensis sp. nov. and Hyphomonas chukchiensis sp. nov., isolated from surface seawater of the Bering Sea and Chukchi Sea.</title>
        <authorList>
            <person name="Li C."/>
            <person name="Lai Q."/>
            <person name="Li G."/>
            <person name="Dong C."/>
            <person name="Wang J."/>
            <person name="Liao Y."/>
            <person name="Shao Z."/>
        </authorList>
    </citation>
    <scope>NUCLEOTIDE SEQUENCE [LARGE SCALE GENOMIC DNA]</scope>
    <source>
        <strain evidence="3 4">BH-BN04-4</strain>
    </source>
</reference>
<feature type="signal peptide" evidence="2">
    <location>
        <begin position="1"/>
        <end position="23"/>
    </location>
</feature>
<evidence type="ECO:0000313" key="3">
    <source>
        <dbReference type="EMBL" id="KCZ60564.1"/>
    </source>
</evidence>
<organism evidence="3 4">
    <name type="scientific">Hyphomonas chukchiensis</name>
    <dbReference type="NCBI Taxonomy" id="1280947"/>
    <lineage>
        <taxon>Bacteria</taxon>
        <taxon>Pseudomonadati</taxon>
        <taxon>Pseudomonadota</taxon>
        <taxon>Alphaproteobacteria</taxon>
        <taxon>Hyphomonadales</taxon>
        <taxon>Hyphomonadaceae</taxon>
        <taxon>Hyphomonas</taxon>
    </lineage>
</organism>
<feature type="region of interest" description="Disordered" evidence="1">
    <location>
        <begin position="48"/>
        <end position="69"/>
    </location>
</feature>
<name>A0A062US57_9PROT</name>
<evidence type="ECO:0000313" key="4">
    <source>
        <dbReference type="Proteomes" id="UP000027190"/>
    </source>
</evidence>
<dbReference type="RefSeq" id="WP_034736966.1">
    <property type="nucleotide sequence ID" value="NZ_AWFG01000002.1"/>
</dbReference>
<comment type="caution">
    <text evidence="3">The sequence shown here is derived from an EMBL/GenBank/DDBJ whole genome shotgun (WGS) entry which is preliminary data.</text>
</comment>
<evidence type="ECO:0000256" key="2">
    <source>
        <dbReference type="SAM" id="SignalP"/>
    </source>
</evidence>
<accession>A0A062US57</accession>
<protein>
    <recommendedName>
        <fullName evidence="5">Lipoprotein</fullName>
    </recommendedName>
</protein>
<keyword evidence="4" id="KW-1185">Reference proteome</keyword>
<dbReference type="Proteomes" id="UP000027190">
    <property type="component" value="Unassembled WGS sequence"/>
</dbReference>
<dbReference type="AlphaFoldDB" id="A0A062US57"/>
<dbReference type="EMBL" id="AWFG01000002">
    <property type="protein sequence ID" value="KCZ60564.1"/>
    <property type="molecule type" value="Genomic_DNA"/>
</dbReference>
<evidence type="ECO:0000256" key="1">
    <source>
        <dbReference type="SAM" id="MobiDB-lite"/>
    </source>
</evidence>
<dbReference type="PROSITE" id="PS51257">
    <property type="entry name" value="PROKAR_LIPOPROTEIN"/>
    <property type="match status" value="1"/>
</dbReference>